<evidence type="ECO:0000259" key="14">
    <source>
        <dbReference type="Pfam" id="PF00593"/>
    </source>
</evidence>
<evidence type="ECO:0000256" key="6">
    <source>
        <dbReference type="ARBA" id="ARBA00023004"/>
    </source>
</evidence>
<evidence type="ECO:0000256" key="10">
    <source>
        <dbReference type="ARBA" id="ARBA00023237"/>
    </source>
</evidence>
<dbReference type="PANTHER" id="PTHR32552">
    <property type="entry name" value="FERRICHROME IRON RECEPTOR-RELATED"/>
    <property type="match status" value="1"/>
</dbReference>
<evidence type="ECO:0000256" key="13">
    <source>
        <dbReference type="SAM" id="SignalP"/>
    </source>
</evidence>
<dbReference type="PANTHER" id="PTHR32552:SF81">
    <property type="entry name" value="TONB-DEPENDENT OUTER MEMBRANE RECEPTOR"/>
    <property type="match status" value="1"/>
</dbReference>
<evidence type="ECO:0000256" key="5">
    <source>
        <dbReference type="ARBA" id="ARBA00022692"/>
    </source>
</evidence>
<gene>
    <name evidence="16" type="ORF">PsB1_0743</name>
</gene>
<dbReference type="Pfam" id="PF07715">
    <property type="entry name" value="Plug"/>
    <property type="match status" value="1"/>
</dbReference>
<comment type="subcellular location">
    <subcellularLocation>
        <location evidence="1 11">Cell outer membrane</location>
        <topology evidence="1 11">Multi-pass membrane protein</topology>
    </subcellularLocation>
</comment>
<protein>
    <submittedName>
        <fullName evidence="16">TonB-dependent receptor</fullName>
    </submittedName>
</protein>
<feature type="chain" id="PRO_5045827284" evidence="13">
    <location>
        <begin position="28"/>
        <end position="799"/>
    </location>
</feature>
<keyword evidence="3 11" id="KW-1134">Transmembrane beta strand</keyword>
<evidence type="ECO:0000256" key="7">
    <source>
        <dbReference type="ARBA" id="ARBA00023065"/>
    </source>
</evidence>
<comment type="similarity">
    <text evidence="11 12">Belongs to the TonB-dependent receptor family.</text>
</comment>
<feature type="domain" description="TonB-dependent receptor-like beta-barrel" evidence="14">
    <location>
        <begin position="302"/>
        <end position="762"/>
    </location>
</feature>
<keyword evidence="8 12" id="KW-0798">TonB box</keyword>
<dbReference type="Pfam" id="PF00593">
    <property type="entry name" value="TonB_dep_Rec_b-barrel"/>
    <property type="match status" value="1"/>
</dbReference>
<evidence type="ECO:0000256" key="4">
    <source>
        <dbReference type="ARBA" id="ARBA00022496"/>
    </source>
</evidence>
<dbReference type="Proteomes" id="UP001161064">
    <property type="component" value="Unassembled WGS sequence"/>
</dbReference>
<dbReference type="Gene3D" id="2.40.170.20">
    <property type="entry name" value="TonB-dependent receptor, beta-barrel domain"/>
    <property type="match status" value="1"/>
</dbReference>
<reference evidence="16" key="1">
    <citation type="submission" date="2021-05" db="EMBL/GenBank/DDBJ databases">
        <authorList>
            <person name="Tanabe Y."/>
        </authorList>
    </citation>
    <scope>NUCLEOTIDE SEQUENCE</scope>
    <source>
        <strain evidence="16">BOTRYCO-1</strain>
    </source>
</reference>
<evidence type="ECO:0000256" key="1">
    <source>
        <dbReference type="ARBA" id="ARBA00004571"/>
    </source>
</evidence>
<dbReference type="InterPro" id="IPR012910">
    <property type="entry name" value="Plug_dom"/>
</dbReference>
<evidence type="ECO:0000256" key="3">
    <source>
        <dbReference type="ARBA" id="ARBA00022452"/>
    </source>
</evidence>
<dbReference type="PROSITE" id="PS52016">
    <property type="entry name" value="TONB_DEPENDENT_REC_3"/>
    <property type="match status" value="1"/>
</dbReference>
<evidence type="ECO:0000256" key="2">
    <source>
        <dbReference type="ARBA" id="ARBA00022448"/>
    </source>
</evidence>
<evidence type="ECO:0000313" key="16">
    <source>
        <dbReference type="EMBL" id="GIU66589.1"/>
    </source>
</evidence>
<feature type="signal peptide" evidence="13">
    <location>
        <begin position="1"/>
        <end position="27"/>
    </location>
</feature>
<proteinExistence type="inferred from homology"/>
<evidence type="ECO:0000256" key="11">
    <source>
        <dbReference type="PROSITE-ProRule" id="PRU01360"/>
    </source>
</evidence>
<organism evidence="16 17">
    <name type="scientific">Candidatus Phycosocius spiralis</name>
    <dbReference type="NCBI Taxonomy" id="2815099"/>
    <lineage>
        <taxon>Bacteria</taxon>
        <taxon>Pseudomonadati</taxon>
        <taxon>Pseudomonadota</taxon>
        <taxon>Alphaproteobacteria</taxon>
        <taxon>Caulobacterales</taxon>
        <taxon>Caulobacterales incertae sedis</taxon>
        <taxon>Candidatus Phycosocius</taxon>
    </lineage>
</organism>
<evidence type="ECO:0000313" key="17">
    <source>
        <dbReference type="Proteomes" id="UP001161064"/>
    </source>
</evidence>
<name>A0ABQ4PUC2_9PROT</name>
<comment type="caution">
    <text evidence="16">The sequence shown here is derived from an EMBL/GenBank/DDBJ whole genome shotgun (WGS) entry which is preliminary data.</text>
</comment>
<keyword evidence="7" id="KW-0406">Ion transport</keyword>
<keyword evidence="10 11" id="KW-0998">Cell outer membrane</keyword>
<evidence type="ECO:0000256" key="8">
    <source>
        <dbReference type="ARBA" id="ARBA00023077"/>
    </source>
</evidence>
<keyword evidence="4" id="KW-0410">Iron transport</keyword>
<reference evidence="16" key="2">
    <citation type="journal article" date="2023" name="ISME Commun">
        <title>Characterization of a bloom-associated alphaproteobacterial lineage, 'Candidatus Phycosocius': insights into freshwater algal-bacterial interactions.</title>
        <authorList>
            <person name="Tanabe Y."/>
            <person name="Yamaguchi H."/>
            <person name="Yoshida M."/>
            <person name="Kai A."/>
            <person name="Okazaki Y."/>
        </authorList>
    </citation>
    <scope>NUCLEOTIDE SEQUENCE</scope>
    <source>
        <strain evidence="16">BOTRYCO-1</strain>
    </source>
</reference>
<evidence type="ECO:0000256" key="12">
    <source>
        <dbReference type="RuleBase" id="RU003357"/>
    </source>
</evidence>
<dbReference type="InterPro" id="IPR039426">
    <property type="entry name" value="TonB-dep_rcpt-like"/>
</dbReference>
<evidence type="ECO:0000259" key="15">
    <source>
        <dbReference type="Pfam" id="PF07715"/>
    </source>
</evidence>
<keyword evidence="6" id="KW-0408">Iron</keyword>
<dbReference type="InterPro" id="IPR036942">
    <property type="entry name" value="Beta-barrel_TonB_sf"/>
</dbReference>
<keyword evidence="16" id="KW-0675">Receptor</keyword>
<evidence type="ECO:0000256" key="9">
    <source>
        <dbReference type="ARBA" id="ARBA00023136"/>
    </source>
</evidence>
<keyword evidence="5 11" id="KW-0812">Transmembrane</keyword>
<dbReference type="EMBL" id="BPFZ01000003">
    <property type="protein sequence ID" value="GIU66589.1"/>
    <property type="molecule type" value="Genomic_DNA"/>
</dbReference>
<dbReference type="InterPro" id="IPR000531">
    <property type="entry name" value="Beta-barrel_TonB"/>
</dbReference>
<keyword evidence="13" id="KW-0732">Signal</keyword>
<keyword evidence="9 11" id="KW-0472">Membrane</keyword>
<keyword evidence="2 11" id="KW-0813">Transport</keyword>
<keyword evidence="17" id="KW-1185">Reference proteome</keyword>
<sequence>MLMRKLAVSTSILAFNFALFVPICGFAAPQSTPTLTVNIEQKGRGIEATSNSEVIIVSARRRDETAQSVPIALTAIGSEALSKRGAFSIQAVSTQVPTLQYTSSNPRNTALNIRGLGVSFGLANDGLEQGVGFYVDQVYNSRPAASAFDLLDIARVEILRGPQGTLFGKNTTAGAVSITTKLPSFDHEAEIEVSGGSAGFVQAKGVVSGPILKDHLAFRIAAGITQREGFIRLVPSNRLVNDLDNQAIRGQLLWVLEPSLKLRLVGDYNLSDADCCTQVYAGYGPTLRSAGRQFPALASALNYAPPSLNPYDRIADANAPIAARSELSGVSLIADKDLGGTALTLISAWRSWDWRPANDRDYTSLDILRQSANPVQQEQITHELRLASKGVQRLNYTIGLFAFRQKLKGQNVTEWGRDASFWLLGTATSNGTPIRSNLLDGYITRSNAVSTIDSRAAFAQVIWRASETITLTTGLRYTDEIKKADYAAQVEGGLATPNNALINAKLSIFRPQAYRVRFGDDAWTGDINLSWQPISSINLYVNYAKGFKSGGINLAGLPFNATNNPALDRAIISPEETQAYELGLKSQWFERRLTANVALFKSDVQDFQANVVDTGPGALRGYLANIEAVRSQGVELDLTLAPIQGLSAYLRTAFTDATYRSFKNAPCPLELIGNTTSSCDLSGKELPGTSPVALSLGAEYRWAAKAQKGEYYIGVDGTSRSSFFADASDSAYLKIRSYDLFNLRAGFTAEAGWEVFVLVRNVTDHDYMTLLTPQSGNSGFFSGVPGDPRTTQLTLRYHY</sequence>
<feature type="domain" description="TonB-dependent receptor plug" evidence="15">
    <location>
        <begin position="66"/>
        <end position="175"/>
    </location>
</feature>
<accession>A0ABQ4PUC2</accession>
<dbReference type="SUPFAM" id="SSF56935">
    <property type="entry name" value="Porins"/>
    <property type="match status" value="1"/>
</dbReference>